<dbReference type="Gene3D" id="3.30.530.20">
    <property type="match status" value="1"/>
</dbReference>
<dbReference type="InterPro" id="IPR019587">
    <property type="entry name" value="Polyketide_cyclase/dehydratase"/>
</dbReference>
<proteinExistence type="predicted"/>
<dbReference type="AlphaFoldDB" id="A0A7X1TMA0"/>
<dbReference type="Proteomes" id="UP000326464">
    <property type="component" value="Unassembled WGS sequence"/>
</dbReference>
<evidence type="ECO:0000313" key="1">
    <source>
        <dbReference type="EMBL" id="MPY09326.1"/>
    </source>
</evidence>
<keyword evidence="2" id="KW-1185">Reference proteome</keyword>
<evidence type="ECO:0008006" key="3">
    <source>
        <dbReference type="Google" id="ProtNLM"/>
    </source>
</evidence>
<dbReference type="InterPro" id="IPR023393">
    <property type="entry name" value="START-like_dom_sf"/>
</dbReference>
<comment type="caution">
    <text evidence="1">The sequence shown here is derived from an EMBL/GenBank/DDBJ whole genome shotgun (WGS) entry which is preliminary data.</text>
</comment>
<sequence length="148" mass="16208">MITVRGSISTVLPPERAFAFLSEFENTSTWDPGTPVVEKRSEGPAAVGHRYHAEAEFRGKRRPIEYEIEELRPGHIRLRGENKTLVAFDSMDVVPSTSIPGGSDVTYTAEFDLNGVLKIAQPVLRPAFDALRDPALNGMKGKLDSLAG</sequence>
<gene>
    <name evidence="1" type="ORF">FNH21_01050</name>
</gene>
<dbReference type="CDD" id="cd08865">
    <property type="entry name" value="SRPBCC_10"/>
    <property type="match status" value="1"/>
</dbReference>
<reference evidence="2" key="1">
    <citation type="submission" date="2019-07" db="EMBL/GenBank/DDBJ databases">
        <title>Arthrobacter KR32 sp. nov., isolated from mountain cheese made of cows milk.</title>
        <authorList>
            <person name="Flegler A."/>
        </authorList>
    </citation>
    <scope>NUCLEOTIDE SEQUENCE [LARGE SCALE GENOMIC DNA]</scope>
    <source>
        <strain evidence="2">KR32</strain>
    </source>
</reference>
<organism evidence="1 2">
    <name type="scientific">Arthrobacter bussei</name>
    <dbReference type="NCBI Taxonomy" id="2594179"/>
    <lineage>
        <taxon>Bacteria</taxon>
        <taxon>Bacillati</taxon>
        <taxon>Actinomycetota</taxon>
        <taxon>Actinomycetes</taxon>
        <taxon>Micrococcales</taxon>
        <taxon>Micrococcaceae</taxon>
        <taxon>Arthrobacter</taxon>
    </lineage>
</organism>
<evidence type="ECO:0000313" key="2">
    <source>
        <dbReference type="Proteomes" id="UP000326464"/>
    </source>
</evidence>
<dbReference type="OrthoDB" id="3371087at2"/>
<name>A0A7X1TMA0_9MICC</name>
<protein>
    <recommendedName>
        <fullName evidence="3">Polyketide cyclase</fullName>
    </recommendedName>
</protein>
<dbReference type="SUPFAM" id="SSF55961">
    <property type="entry name" value="Bet v1-like"/>
    <property type="match status" value="1"/>
</dbReference>
<dbReference type="EMBL" id="VJXX01000001">
    <property type="protein sequence ID" value="MPY09326.1"/>
    <property type="molecule type" value="Genomic_DNA"/>
</dbReference>
<accession>A0A7X1TMA0</accession>
<dbReference type="RefSeq" id="WP_152811652.1">
    <property type="nucleotide sequence ID" value="NZ_VJXX01000001.1"/>
</dbReference>
<dbReference type="Pfam" id="PF10604">
    <property type="entry name" value="Polyketide_cyc2"/>
    <property type="match status" value="1"/>
</dbReference>